<proteinExistence type="predicted"/>
<dbReference type="RefSeq" id="WP_068748179.1">
    <property type="nucleotide sequence ID" value="NZ_LOHZ01000025.1"/>
</dbReference>
<dbReference type="GO" id="GO:0003700">
    <property type="term" value="F:DNA-binding transcription factor activity"/>
    <property type="evidence" value="ECO:0007669"/>
    <property type="project" value="InterPro"/>
</dbReference>
<reference evidence="2 3" key="1">
    <citation type="submission" date="2015-12" db="EMBL/GenBank/DDBJ databases">
        <title>Draft genome of Thermovenabulum gondwanense isolated from a red thermophilic microbial mat colonisisng an outflow channel of a bore well.</title>
        <authorList>
            <person name="Patel B.K."/>
        </authorList>
    </citation>
    <scope>NUCLEOTIDE SEQUENCE [LARGE SCALE GENOMIC DNA]</scope>
    <source>
        <strain evidence="2 3">R270</strain>
    </source>
</reference>
<gene>
    <name evidence="2" type="primary">mopA</name>
    <name evidence="2" type="ORF">ATZ99_10480</name>
</gene>
<dbReference type="InterPro" id="IPR000847">
    <property type="entry name" value="LysR_HTH_N"/>
</dbReference>
<dbReference type="OrthoDB" id="285216at2"/>
<sequence length="112" mass="12668">MDIKFELRYKIWLDRNGKAFGDGPLELLKNIEKNGSLSKAAKEMNMSYSQAWNLLNTIEKRLGIKLVVSKAGGENGGGSEVTDEAKALMKKYEEFREKVDNSLCSIFNEIFN</sequence>
<dbReference type="PANTHER" id="PTHR30432:SF1">
    <property type="entry name" value="DNA-BINDING TRANSCRIPTIONAL DUAL REGULATOR MODE"/>
    <property type="match status" value="1"/>
</dbReference>
<dbReference type="InterPro" id="IPR036388">
    <property type="entry name" value="WH-like_DNA-bd_sf"/>
</dbReference>
<evidence type="ECO:0000259" key="1">
    <source>
        <dbReference type="Pfam" id="PF00126"/>
    </source>
</evidence>
<dbReference type="Gene3D" id="1.10.10.10">
    <property type="entry name" value="Winged helix-like DNA-binding domain superfamily/Winged helix DNA-binding domain"/>
    <property type="match status" value="1"/>
</dbReference>
<dbReference type="EMBL" id="LOHZ01000025">
    <property type="protein sequence ID" value="KYO66803.1"/>
    <property type="molecule type" value="Genomic_DNA"/>
</dbReference>
<dbReference type="STRING" id="520767.ATZ99_10480"/>
<dbReference type="InterPro" id="IPR051815">
    <property type="entry name" value="Molybdate_resp_trans_reg"/>
</dbReference>
<dbReference type="InterPro" id="IPR036390">
    <property type="entry name" value="WH_DNA-bd_sf"/>
</dbReference>
<dbReference type="Proteomes" id="UP000075737">
    <property type="component" value="Unassembled WGS sequence"/>
</dbReference>
<dbReference type="Pfam" id="PF00126">
    <property type="entry name" value="HTH_1"/>
    <property type="match status" value="1"/>
</dbReference>
<accession>A0A162MNQ0</accession>
<feature type="domain" description="HTH lysR-type" evidence="1">
    <location>
        <begin position="25"/>
        <end position="73"/>
    </location>
</feature>
<dbReference type="AlphaFoldDB" id="A0A162MNQ0"/>
<organism evidence="2 3">
    <name type="scientific">Thermovenabulum gondwanense</name>
    <dbReference type="NCBI Taxonomy" id="520767"/>
    <lineage>
        <taxon>Bacteria</taxon>
        <taxon>Bacillati</taxon>
        <taxon>Bacillota</taxon>
        <taxon>Clostridia</taxon>
        <taxon>Thermosediminibacterales</taxon>
        <taxon>Thermosediminibacteraceae</taxon>
        <taxon>Thermovenabulum</taxon>
    </lineage>
</organism>
<comment type="caution">
    <text evidence="2">The sequence shown here is derived from an EMBL/GenBank/DDBJ whole genome shotgun (WGS) entry which is preliminary data.</text>
</comment>
<evidence type="ECO:0000313" key="3">
    <source>
        <dbReference type="Proteomes" id="UP000075737"/>
    </source>
</evidence>
<protein>
    <submittedName>
        <fullName evidence="2">Molybdenum-pterin-binding protein MopA</fullName>
    </submittedName>
</protein>
<name>A0A162MNQ0_9FIRM</name>
<dbReference type="SUPFAM" id="SSF46785">
    <property type="entry name" value="Winged helix' DNA-binding domain"/>
    <property type="match status" value="1"/>
</dbReference>
<dbReference type="PANTHER" id="PTHR30432">
    <property type="entry name" value="TRANSCRIPTIONAL REGULATOR MODE"/>
    <property type="match status" value="1"/>
</dbReference>
<dbReference type="PATRIC" id="fig|520767.4.peg.1147"/>
<keyword evidence="3" id="KW-1185">Reference proteome</keyword>
<evidence type="ECO:0000313" key="2">
    <source>
        <dbReference type="EMBL" id="KYO66803.1"/>
    </source>
</evidence>